<accession>A0A4Y2VCI0</accession>
<dbReference type="AlphaFoldDB" id="A0A4Y2VCI0"/>
<comment type="caution">
    <text evidence="1">The sequence shown here is derived from an EMBL/GenBank/DDBJ whole genome shotgun (WGS) entry which is preliminary data.</text>
</comment>
<reference evidence="1 2" key="1">
    <citation type="journal article" date="2019" name="Sci. Rep.">
        <title>Orb-weaving spider Araneus ventricosus genome elucidates the spidroin gene catalogue.</title>
        <authorList>
            <person name="Kono N."/>
            <person name="Nakamura H."/>
            <person name="Ohtoshi R."/>
            <person name="Moran D.A.P."/>
            <person name="Shinohara A."/>
            <person name="Yoshida Y."/>
            <person name="Fujiwara M."/>
            <person name="Mori M."/>
            <person name="Tomita M."/>
            <person name="Arakawa K."/>
        </authorList>
    </citation>
    <scope>NUCLEOTIDE SEQUENCE [LARGE SCALE GENOMIC DNA]</scope>
</reference>
<gene>
    <name evidence="1" type="ORF">AVEN_187647_1</name>
</gene>
<protein>
    <submittedName>
        <fullName evidence="1">Uncharacterized protein</fullName>
    </submittedName>
</protein>
<keyword evidence="2" id="KW-1185">Reference proteome</keyword>
<evidence type="ECO:0000313" key="1">
    <source>
        <dbReference type="EMBL" id="GBO21437.1"/>
    </source>
</evidence>
<name>A0A4Y2VCI0_ARAVE</name>
<organism evidence="1 2">
    <name type="scientific">Araneus ventricosus</name>
    <name type="common">Orbweaver spider</name>
    <name type="synonym">Epeira ventricosa</name>
    <dbReference type="NCBI Taxonomy" id="182803"/>
    <lineage>
        <taxon>Eukaryota</taxon>
        <taxon>Metazoa</taxon>
        <taxon>Ecdysozoa</taxon>
        <taxon>Arthropoda</taxon>
        <taxon>Chelicerata</taxon>
        <taxon>Arachnida</taxon>
        <taxon>Araneae</taxon>
        <taxon>Araneomorphae</taxon>
        <taxon>Entelegynae</taxon>
        <taxon>Araneoidea</taxon>
        <taxon>Araneidae</taxon>
        <taxon>Araneus</taxon>
    </lineage>
</organism>
<sequence>MIKRSKEVDTDFKTVLTGSIRPPAGRITLAINPQRRLWNAETWTLGTRLFYLFSVEKLTIEKEFFFLFLPHFLGAQIVFGLRGRLAIGQADNHANPALVMNACCGEQKRNERLKLALHWTISQRVLVVQRCARAGDDATPLTVKQQRNNPRL</sequence>
<dbReference type="EMBL" id="BGPR01044630">
    <property type="protein sequence ID" value="GBO21437.1"/>
    <property type="molecule type" value="Genomic_DNA"/>
</dbReference>
<proteinExistence type="predicted"/>
<evidence type="ECO:0000313" key="2">
    <source>
        <dbReference type="Proteomes" id="UP000499080"/>
    </source>
</evidence>
<dbReference type="Proteomes" id="UP000499080">
    <property type="component" value="Unassembled WGS sequence"/>
</dbReference>